<name>A0ABR6TIJ8_9FIRM</name>
<evidence type="ECO:0000313" key="2">
    <source>
        <dbReference type="Proteomes" id="UP000713904"/>
    </source>
</evidence>
<sequence>MSKYKFILNKAGVKSILKGLQMKEIVEKMAVEIKNRCGSDYDQNSYVGKNRVNAMVFASTFKGVRDNKKNNTLLKALK</sequence>
<keyword evidence="2" id="KW-1185">Reference proteome</keyword>
<dbReference type="EMBL" id="JABGBW010000001">
    <property type="protein sequence ID" value="MBC2575217.1"/>
    <property type="molecule type" value="Genomic_DNA"/>
</dbReference>
<proteinExistence type="predicted"/>
<organism evidence="1 2">
    <name type="scientific">Peptostreptococcus canis</name>
    <dbReference type="NCBI Taxonomy" id="1159213"/>
    <lineage>
        <taxon>Bacteria</taxon>
        <taxon>Bacillati</taxon>
        <taxon>Bacillota</taxon>
        <taxon>Clostridia</taxon>
        <taxon>Peptostreptococcales</taxon>
        <taxon>Peptostreptococcaceae</taxon>
        <taxon>Peptostreptococcus</taxon>
    </lineage>
</organism>
<reference evidence="1 2" key="1">
    <citation type="submission" date="2020-05" db="EMBL/GenBank/DDBJ databases">
        <title>Draft genome of xy-202 and genomic insight in genome of the genus Peptostreptococcus.</title>
        <authorList>
            <person name="Zhang Z."/>
        </authorList>
    </citation>
    <scope>NUCLEOTIDE SEQUENCE [LARGE SCALE GENOMIC DNA]</scope>
    <source>
        <strain evidence="1 2">DSM 27025</strain>
    </source>
</reference>
<protein>
    <submittedName>
        <fullName evidence="1">Uncharacterized protein</fullName>
    </submittedName>
</protein>
<evidence type="ECO:0000313" key="1">
    <source>
        <dbReference type="EMBL" id="MBC2575217.1"/>
    </source>
</evidence>
<accession>A0ABR6TIJ8</accession>
<gene>
    <name evidence="1" type="ORF">HLB29_00765</name>
</gene>
<dbReference type="Proteomes" id="UP000713904">
    <property type="component" value="Unassembled WGS sequence"/>
</dbReference>
<comment type="caution">
    <text evidence="1">The sequence shown here is derived from an EMBL/GenBank/DDBJ whole genome shotgun (WGS) entry which is preliminary data.</text>
</comment>